<keyword evidence="1" id="KW-0812">Transmembrane</keyword>
<feature type="transmembrane region" description="Helical" evidence="1">
    <location>
        <begin position="21"/>
        <end position="39"/>
    </location>
</feature>
<dbReference type="EMBL" id="CP093379">
    <property type="protein sequence ID" value="UNM96727.1"/>
    <property type="molecule type" value="Genomic_DNA"/>
</dbReference>
<name>A0ABY3X6R4_9GAMM</name>
<dbReference type="Proteomes" id="UP000829542">
    <property type="component" value="Chromosome"/>
</dbReference>
<proteinExistence type="predicted"/>
<protein>
    <submittedName>
        <fullName evidence="2">DUF2644 domain-containing protein</fullName>
    </submittedName>
</protein>
<reference evidence="2 3" key="1">
    <citation type="submission" date="2022-03" db="EMBL/GenBank/DDBJ databases">
        <title>Ignatzschineria rhizosphaerae HR5S32.</title>
        <authorList>
            <person name="Sun J.Q."/>
            <person name="Feng J.Y."/>
        </authorList>
    </citation>
    <scope>NUCLEOTIDE SEQUENCE [LARGE SCALE GENOMIC DNA]</scope>
    <source>
        <strain evidence="2 3">HR5S32</strain>
    </source>
</reference>
<dbReference type="RefSeq" id="WP_242150856.1">
    <property type="nucleotide sequence ID" value="NZ_CP093379.1"/>
</dbReference>
<keyword evidence="3" id="KW-1185">Reference proteome</keyword>
<keyword evidence="1" id="KW-1133">Transmembrane helix</keyword>
<sequence>MREQLFECLKNSNERIDSNKTLAFLGAIVGAIVLIISALQKYPGIEWLLSVFLVATIGQLPSKGLRDLAEIKLKKGESHED</sequence>
<accession>A0ABY3X6R4</accession>
<organism evidence="2 3">
    <name type="scientific">Ignatzschineria rhizosphaerae</name>
    <dbReference type="NCBI Taxonomy" id="2923279"/>
    <lineage>
        <taxon>Bacteria</taxon>
        <taxon>Pseudomonadati</taxon>
        <taxon>Pseudomonadota</taxon>
        <taxon>Gammaproteobacteria</taxon>
        <taxon>Cardiobacteriales</taxon>
        <taxon>Ignatzschineriaceae</taxon>
        <taxon>Ignatzschineria</taxon>
    </lineage>
</organism>
<keyword evidence="1" id="KW-0472">Membrane</keyword>
<gene>
    <name evidence="2" type="ORF">MMG00_02410</name>
</gene>
<evidence type="ECO:0000256" key="1">
    <source>
        <dbReference type="SAM" id="Phobius"/>
    </source>
</evidence>
<evidence type="ECO:0000313" key="3">
    <source>
        <dbReference type="Proteomes" id="UP000829542"/>
    </source>
</evidence>
<evidence type="ECO:0000313" key="2">
    <source>
        <dbReference type="EMBL" id="UNM96727.1"/>
    </source>
</evidence>